<name>A0ABN1IGZ1_9GAMM</name>
<organism evidence="2 3">
    <name type="scientific">Dokdonella soli</name>
    <dbReference type="NCBI Taxonomy" id="529810"/>
    <lineage>
        <taxon>Bacteria</taxon>
        <taxon>Pseudomonadati</taxon>
        <taxon>Pseudomonadota</taxon>
        <taxon>Gammaproteobacteria</taxon>
        <taxon>Lysobacterales</taxon>
        <taxon>Rhodanobacteraceae</taxon>
        <taxon>Dokdonella</taxon>
    </lineage>
</organism>
<evidence type="ECO:0000259" key="1">
    <source>
        <dbReference type="Pfam" id="PF07179"/>
    </source>
</evidence>
<dbReference type="Proteomes" id="UP001501523">
    <property type="component" value="Unassembled WGS sequence"/>
</dbReference>
<accession>A0ABN1IGZ1</accession>
<gene>
    <name evidence="2" type="ORF">GCM10009105_16620</name>
</gene>
<reference evidence="2 3" key="1">
    <citation type="journal article" date="2019" name="Int. J. Syst. Evol. Microbiol.">
        <title>The Global Catalogue of Microorganisms (GCM) 10K type strain sequencing project: providing services to taxonomists for standard genome sequencing and annotation.</title>
        <authorList>
            <consortium name="The Broad Institute Genomics Platform"/>
            <consortium name="The Broad Institute Genome Sequencing Center for Infectious Disease"/>
            <person name="Wu L."/>
            <person name="Ma J."/>
        </authorList>
    </citation>
    <scope>NUCLEOTIDE SEQUENCE [LARGE SCALE GENOMIC DNA]</scope>
    <source>
        <strain evidence="2 3">JCM 15421</strain>
    </source>
</reference>
<sequence>MTTTEELDALLRRAARDGRADAAFLRAMLSATMYTLAPLSDDHPRLRLFMYQRSDGIFFVPLFTDEAKAVASAQGQLRVLSSTGQQLLEISLGAVVIVNPNDEHCTLYPEEIETLLATGRVADIDTEAATAGGHVVVRESAAPPAWLVKRLQTLYAGLSYVEAARLLYIARQEEPEKGVLTVVIVTTSALAERAVRATITAIQEDCRRANLPLDVTFAASDKPGPSLAGHGQLIYARKE</sequence>
<protein>
    <recommendedName>
        <fullName evidence="1">SseB protein N-terminal domain-containing protein</fullName>
    </recommendedName>
</protein>
<proteinExistence type="predicted"/>
<evidence type="ECO:0000313" key="2">
    <source>
        <dbReference type="EMBL" id="GAA0713264.1"/>
    </source>
</evidence>
<evidence type="ECO:0000313" key="3">
    <source>
        <dbReference type="Proteomes" id="UP001501523"/>
    </source>
</evidence>
<feature type="domain" description="SseB protein N-terminal" evidence="1">
    <location>
        <begin position="7"/>
        <end position="113"/>
    </location>
</feature>
<comment type="caution">
    <text evidence="2">The sequence shown here is derived from an EMBL/GenBank/DDBJ whole genome shotgun (WGS) entry which is preliminary data.</text>
</comment>
<dbReference type="Pfam" id="PF07179">
    <property type="entry name" value="SseB"/>
    <property type="match status" value="1"/>
</dbReference>
<dbReference type="EMBL" id="BAAAEU010000006">
    <property type="protein sequence ID" value="GAA0713264.1"/>
    <property type="molecule type" value="Genomic_DNA"/>
</dbReference>
<dbReference type="InterPro" id="IPR009839">
    <property type="entry name" value="SseB_N"/>
</dbReference>
<dbReference type="RefSeq" id="WP_343789351.1">
    <property type="nucleotide sequence ID" value="NZ_BAAAEU010000006.1"/>
</dbReference>
<keyword evidence="3" id="KW-1185">Reference proteome</keyword>